<comment type="caution">
    <text evidence="2">The sequence shown here is derived from an EMBL/GenBank/DDBJ whole genome shotgun (WGS) entry which is preliminary data.</text>
</comment>
<evidence type="ECO:0000313" key="2">
    <source>
        <dbReference type="EMBL" id="MEL3972520.1"/>
    </source>
</evidence>
<protein>
    <submittedName>
        <fullName evidence="2">Uncharacterized protein</fullName>
    </submittedName>
</protein>
<reference evidence="2 3" key="1">
    <citation type="submission" date="2024-04" db="EMBL/GenBank/DDBJ databases">
        <title>Bacillus oryzaecorticis sp. nov., a moderately halophilic bacterium isolated from rice husks.</title>
        <authorList>
            <person name="Zhu H.-S."/>
        </authorList>
    </citation>
    <scope>NUCLEOTIDE SEQUENCE [LARGE SCALE GENOMIC DNA]</scope>
    <source>
        <strain evidence="2 3">ZC255</strain>
    </source>
</reference>
<gene>
    <name evidence="2" type="ORF">AAEO50_09530</name>
</gene>
<feature type="compositionally biased region" description="Acidic residues" evidence="1">
    <location>
        <begin position="18"/>
        <end position="30"/>
    </location>
</feature>
<evidence type="ECO:0000256" key="1">
    <source>
        <dbReference type="SAM" id="MobiDB-lite"/>
    </source>
</evidence>
<proteinExistence type="predicted"/>
<feature type="region of interest" description="Disordered" evidence="1">
    <location>
        <begin position="1"/>
        <end position="54"/>
    </location>
</feature>
<evidence type="ECO:0000313" key="3">
    <source>
        <dbReference type="Proteomes" id="UP001389717"/>
    </source>
</evidence>
<dbReference type="RefSeq" id="WP_341982882.1">
    <property type="nucleotide sequence ID" value="NZ_JBBYAF010000015.1"/>
</dbReference>
<name>A0ABU9K8W0_9BACI</name>
<dbReference type="EMBL" id="JBBYAF010000015">
    <property type="protein sequence ID" value="MEL3972520.1"/>
    <property type="molecule type" value="Genomic_DNA"/>
</dbReference>
<accession>A0ABU9K8W0</accession>
<sequence>MRKRTPNLSKESKAAPTYDEEQSFGEDATEEEVKQGEATMVTRLVYDEYDPSEG</sequence>
<keyword evidence="3" id="KW-1185">Reference proteome</keyword>
<dbReference type="Proteomes" id="UP001389717">
    <property type="component" value="Unassembled WGS sequence"/>
</dbReference>
<organism evidence="2 3">
    <name type="scientific">Rossellomorea oryzaecorticis</name>
    <dbReference type="NCBI Taxonomy" id="1396505"/>
    <lineage>
        <taxon>Bacteria</taxon>
        <taxon>Bacillati</taxon>
        <taxon>Bacillota</taxon>
        <taxon>Bacilli</taxon>
        <taxon>Bacillales</taxon>
        <taxon>Bacillaceae</taxon>
        <taxon>Rossellomorea</taxon>
    </lineage>
</organism>